<organism evidence="7 8">
    <name type="scientific">Podarcis muralis</name>
    <name type="common">Wall lizard</name>
    <name type="synonym">Lacerta muralis</name>
    <dbReference type="NCBI Taxonomy" id="64176"/>
    <lineage>
        <taxon>Eukaryota</taxon>
        <taxon>Metazoa</taxon>
        <taxon>Chordata</taxon>
        <taxon>Craniata</taxon>
        <taxon>Vertebrata</taxon>
        <taxon>Euteleostomi</taxon>
        <taxon>Lepidosauria</taxon>
        <taxon>Squamata</taxon>
        <taxon>Bifurcata</taxon>
        <taxon>Unidentata</taxon>
        <taxon>Episquamata</taxon>
        <taxon>Laterata</taxon>
        <taxon>Lacertibaenia</taxon>
        <taxon>Lacertidae</taxon>
        <taxon>Podarcis</taxon>
    </lineage>
</organism>
<dbReference type="Pfam" id="PF18044">
    <property type="entry name" value="zf-CCCH_4"/>
    <property type="match status" value="1"/>
</dbReference>
<dbReference type="Pfam" id="PF04457">
    <property type="entry name" value="MJ1316"/>
    <property type="match status" value="1"/>
</dbReference>
<dbReference type="GO" id="GO:0008270">
    <property type="term" value="F:zinc ion binding"/>
    <property type="evidence" value="ECO:0007669"/>
    <property type="project" value="UniProtKB-KW"/>
</dbReference>
<dbReference type="OrthoDB" id="10263155at2759"/>
<evidence type="ECO:0000313" key="7">
    <source>
        <dbReference type="Ensembl" id="ENSPMRP00000029903.1"/>
    </source>
</evidence>
<dbReference type="RefSeq" id="XP_028607676.1">
    <property type="nucleotide sequence ID" value="XM_028751843.1"/>
</dbReference>
<keyword evidence="2 4" id="KW-0863">Zinc-finger</keyword>
<dbReference type="InterPro" id="IPR000571">
    <property type="entry name" value="Znf_CCCH"/>
</dbReference>
<feature type="domain" description="C3H1-type" evidence="6">
    <location>
        <begin position="42"/>
        <end position="64"/>
    </location>
</feature>
<evidence type="ECO:0000256" key="5">
    <source>
        <dbReference type="SAM" id="MobiDB-lite"/>
    </source>
</evidence>
<evidence type="ECO:0000256" key="1">
    <source>
        <dbReference type="ARBA" id="ARBA00022723"/>
    </source>
</evidence>
<dbReference type="SMART" id="SM00356">
    <property type="entry name" value="ZnF_C3H1"/>
    <property type="match status" value="1"/>
</dbReference>
<dbReference type="InterPro" id="IPR009097">
    <property type="entry name" value="Cyclic_Pdiesterase"/>
</dbReference>
<dbReference type="InterPro" id="IPR041367">
    <property type="entry name" value="Znf-CCCH_4"/>
</dbReference>
<dbReference type="AlphaFoldDB" id="A0A670JX82"/>
<dbReference type="OMA" id="LGKLWLC"/>
<keyword evidence="8" id="KW-1185">Reference proteome</keyword>
<keyword evidence="1 4" id="KW-0479">Metal-binding</keyword>
<dbReference type="Proteomes" id="UP000472272">
    <property type="component" value="Chromosome 13"/>
</dbReference>
<reference evidence="7 8" key="1">
    <citation type="journal article" date="2019" name="Proc. Natl. Acad. Sci. U.S.A.">
        <title>Regulatory changes in pterin and carotenoid genes underlie balanced color polymorphisms in the wall lizard.</title>
        <authorList>
            <person name="Andrade P."/>
            <person name="Pinho C."/>
            <person name="Perez I de Lanuza G."/>
            <person name="Afonso S."/>
            <person name="Brejcha J."/>
            <person name="Rubin C.J."/>
            <person name="Wallerman O."/>
            <person name="Pereira P."/>
            <person name="Sabatino S.J."/>
            <person name="Bellati A."/>
            <person name="Pellitteri-Rosa D."/>
            <person name="Bosakova Z."/>
            <person name="Bunikis I."/>
            <person name="Carretero M.A."/>
            <person name="Feiner N."/>
            <person name="Marsik P."/>
            <person name="Pauperio F."/>
            <person name="Salvi D."/>
            <person name="Soler L."/>
            <person name="While G.M."/>
            <person name="Uller T."/>
            <person name="Font E."/>
            <person name="Andersson L."/>
            <person name="Carneiro M."/>
        </authorList>
    </citation>
    <scope>NUCLEOTIDE SEQUENCE</scope>
</reference>
<feature type="compositionally biased region" description="Gly residues" evidence="5">
    <location>
        <begin position="210"/>
        <end position="219"/>
    </location>
</feature>
<name>A0A670JX82_PODMU</name>
<feature type="region of interest" description="Disordered" evidence="5">
    <location>
        <begin position="58"/>
        <end position="91"/>
    </location>
</feature>
<dbReference type="CTD" id="94059"/>
<dbReference type="GeneTree" id="ENSGT00390000010577"/>
<reference evidence="7" key="2">
    <citation type="submission" date="2025-08" db="UniProtKB">
        <authorList>
            <consortium name="Ensembl"/>
        </authorList>
    </citation>
    <scope>IDENTIFICATION</scope>
</reference>
<evidence type="ECO:0000256" key="4">
    <source>
        <dbReference type="PROSITE-ProRule" id="PRU00723"/>
    </source>
</evidence>
<dbReference type="InterPro" id="IPR019510">
    <property type="entry name" value="AKAP7-like_phosphoesterase"/>
</dbReference>
<keyword evidence="3 4" id="KW-0862">Zinc</keyword>
<accession>A0A670JX82</accession>
<evidence type="ECO:0000259" key="6">
    <source>
        <dbReference type="PROSITE" id="PS50103"/>
    </source>
</evidence>
<gene>
    <name evidence="7" type="primary">LENG9</name>
</gene>
<dbReference type="InterPro" id="IPR040459">
    <property type="entry name" value="MJ1316"/>
</dbReference>
<feature type="region of interest" description="Disordered" evidence="5">
    <location>
        <begin position="1"/>
        <end position="30"/>
    </location>
</feature>
<dbReference type="PANTHER" id="PTHR46729:SF1">
    <property type="entry name" value="LEUKOCYTE RECEPTOR CLUSTER MEMBER 9"/>
    <property type="match status" value="1"/>
</dbReference>
<proteinExistence type="predicted"/>
<evidence type="ECO:0000256" key="2">
    <source>
        <dbReference type="ARBA" id="ARBA00022771"/>
    </source>
</evidence>
<dbReference type="Gene3D" id="2.30.30.1190">
    <property type="match status" value="1"/>
</dbReference>
<evidence type="ECO:0000256" key="3">
    <source>
        <dbReference type="ARBA" id="ARBA00022833"/>
    </source>
</evidence>
<reference evidence="7" key="3">
    <citation type="submission" date="2025-09" db="UniProtKB">
        <authorList>
            <consortium name="Ensembl"/>
        </authorList>
    </citation>
    <scope>IDENTIFICATION</scope>
</reference>
<dbReference type="Pfam" id="PF10469">
    <property type="entry name" value="AKAP7_NLS"/>
    <property type="match status" value="1"/>
</dbReference>
<dbReference type="Gene3D" id="3.90.1140.10">
    <property type="entry name" value="Cyclic phosphodiesterase"/>
    <property type="match status" value="1"/>
</dbReference>
<dbReference type="KEGG" id="pmua:114608038"/>
<sequence length="475" mass="52213">MAELVPSPEDSPTDLCSDTPVEPLAAPDSLPAEQSLAEIDLPCRFFLEGRCRFGSRCRNSHPGDMGAAPRSEDGGSNRSRSPQGKKPPMKTAEDVISRLLWDPQLPAEHFSIGYLDRFLGVLEEPFTAFSWEDLASAGPGVLAIPKHRIHYFKYKTRMVWDKVSRTDDVFGSTGSGRTILEVMKEVDEAARTTEEKAQDHPSNGDREKGLGGVGPGAARGSGEEAVSGSAREKQVAETVGGQDELDNLDAFSITKENDPIVEEEENTALQSRKVGHLPHRKQRPTHFIAIRVTSRETWEAVKLFQGALSEVQPDLEEFYTPLPTLHITLCLLHLDTSEHICKAVTALQELQANSQRLLPPALLLSFHKVEAFHSRVLYLSPAPTPGLGSLAQTLEDAFKKKGLAVIPPPDKDKFHLTMVKIPRAKADLRLPADSSWIPTINDLGTQAVEALCLCEVGKGRRTDGFYTTVLKIDLY</sequence>
<dbReference type="PANTHER" id="PTHR46729">
    <property type="entry name" value="LEUKOCYTE RECEPTOR CLUSTER MEMBER 9"/>
    <property type="match status" value="1"/>
</dbReference>
<feature type="compositionally biased region" description="Basic and acidic residues" evidence="5">
    <location>
        <begin position="189"/>
        <end position="209"/>
    </location>
</feature>
<dbReference type="GeneID" id="114608038"/>
<evidence type="ECO:0000313" key="8">
    <source>
        <dbReference type="Proteomes" id="UP000472272"/>
    </source>
</evidence>
<dbReference type="SUPFAM" id="SSF55144">
    <property type="entry name" value="LigT-like"/>
    <property type="match status" value="1"/>
</dbReference>
<feature type="zinc finger region" description="C3H1-type" evidence="4">
    <location>
        <begin position="42"/>
        <end position="64"/>
    </location>
</feature>
<dbReference type="PROSITE" id="PS50103">
    <property type="entry name" value="ZF_C3H1"/>
    <property type="match status" value="1"/>
</dbReference>
<feature type="region of interest" description="Disordered" evidence="5">
    <location>
        <begin position="189"/>
        <end position="241"/>
    </location>
</feature>
<dbReference type="InterPro" id="IPR042653">
    <property type="entry name" value="Leng9"/>
</dbReference>
<protein>
    <submittedName>
        <fullName evidence="7">Leukocyte receptor cluster member 9</fullName>
    </submittedName>
</protein>
<dbReference type="Ensembl" id="ENSPMRT00000031712.1">
    <property type="protein sequence ID" value="ENSPMRP00000029903.1"/>
    <property type="gene ID" value="ENSPMRG00000019340.1"/>
</dbReference>